<evidence type="ECO:0000313" key="2">
    <source>
        <dbReference type="EMBL" id="EFI96098.1"/>
    </source>
</evidence>
<gene>
    <name evidence="2" type="ORF">SCHCODRAFT_257493</name>
</gene>
<feature type="non-terminal residue" evidence="2">
    <location>
        <position position="940"/>
    </location>
</feature>
<organism evidence="3">
    <name type="scientific">Schizophyllum commune (strain H4-8 / FGSC 9210)</name>
    <name type="common">Split gill fungus</name>
    <dbReference type="NCBI Taxonomy" id="578458"/>
    <lineage>
        <taxon>Eukaryota</taxon>
        <taxon>Fungi</taxon>
        <taxon>Dikarya</taxon>
        <taxon>Basidiomycota</taxon>
        <taxon>Agaricomycotina</taxon>
        <taxon>Agaricomycetes</taxon>
        <taxon>Agaricomycetidae</taxon>
        <taxon>Agaricales</taxon>
        <taxon>Schizophyllaceae</taxon>
        <taxon>Schizophyllum</taxon>
    </lineage>
</organism>
<feature type="compositionally biased region" description="Low complexity" evidence="1">
    <location>
        <begin position="476"/>
        <end position="551"/>
    </location>
</feature>
<dbReference type="STRING" id="578458.D8Q7Y8"/>
<dbReference type="Proteomes" id="UP000007431">
    <property type="component" value="Unassembled WGS sequence"/>
</dbReference>
<evidence type="ECO:0000256" key="1">
    <source>
        <dbReference type="SAM" id="MobiDB-lite"/>
    </source>
</evidence>
<feature type="compositionally biased region" description="Polar residues" evidence="1">
    <location>
        <begin position="438"/>
        <end position="457"/>
    </location>
</feature>
<evidence type="ECO:0000313" key="3">
    <source>
        <dbReference type="Proteomes" id="UP000007431"/>
    </source>
</evidence>
<feature type="region of interest" description="Disordered" evidence="1">
    <location>
        <begin position="307"/>
        <end position="330"/>
    </location>
</feature>
<dbReference type="GeneID" id="9587617"/>
<proteinExistence type="predicted"/>
<dbReference type="EMBL" id="GL377307">
    <property type="protein sequence ID" value="EFI96098.1"/>
    <property type="molecule type" value="Genomic_DNA"/>
</dbReference>
<dbReference type="VEuPathDB" id="FungiDB:SCHCODRAFT_02749336"/>
<feature type="region of interest" description="Disordered" evidence="1">
    <location>
        <begin position="840"/>
        <end position="880"/>
    </location>
</feature>
<protein>
    <submittedName>
        <fullName evidence="2">Uncharacterized protein</fullName>
    </submittedName>
</protein>
<accession>D8Q7Y8</accession>
<dbReference type="OrthoDB" id="10415887at2759"/>
<dbReference type="AlphaFoldDB" id="D8Q7Y8"/>
<feature type="region of interest" description="Disordered" evidence="1">
    <location>
        <begin position="431"/>
        <end position="617"/>
    </location>
</feature>
<dbReference type="InParanoid" id="D8Q7Y8"/>
<sequence>MSSLAAMGSEASSIFLTRALAPDYTPHAFLRIAFSSTEWNALFRTLNTQPRRKELRQPAILLLRTFLADRFERTVKARRAKRAAKGEAEGDDAVEDDTAVADEALFEDWMTAMLSPLMLANMFACSAILPPDLLAKAGELGVDFPLPHQIAADVFLCFLHEINTKSPESLHLFLDTLYAPLLETVLEDRTHSRLKAREMRNEPLTARRALASRRSSAPSSGLARPADFNLAKAPCFDSSGLLVLDRDFACSSRTPASASPATTPTVSSSALVHLESSTSALCASRGQWNSLIHALCSTRNRVMASPMGWTHNEDDSDHSDGSDSDSGSDADSWTDLAANSLFFVDDGRSDFPQFRDGCLNDVGDGIVELYGNICTGLSDPHNPLVRKVLRALGLANSVACDDLLRQTDLDFKVPVKLLTEDQTPSRIAKKNAVAGDSSAHNETAPRTINTRIHTSAPANRGPSFVRSLPPTLARIPTTTPASTSTTSYATPSSFLAASARSSATSTRSSATPCRSSSTSSRSSATSALSSASSWMPVTPTPVSDPTTSRSSFGSTTPKPLASTISRIPPGATPTPIALVGASSALGGTPSTPSDLARPRTPSSSTHGASTPAAFDSASFASTSTPAARALRPTASTSTNFPSASISASSANLSMSDLSQADLLKLGRQALRPVRWDDTGNLSDVNTSDFGKRKRTVSCGEQSIYVGERASSVKEQTALLEQRAASFGGQTLGARSRASGLSMSASYAKERTPRMGRPSLYASQRMPSTSGRVRTLSARAASEDDRVALFRKSITILDVPAPTPTERTPTCTKRAPDVAEDTQDAKLVRTATGIIQRITKGSASGSEFDDAGRQAQGEPHSLGKRKRQSTELEQTHVKQGPGLPPHVVPFALFAESWNALDEVPADPAKTKRWLSSAKMQFYGYMCGLLARCRVVDEEFVK</sequence>
<reference evidence="2 3" key="1">
    <citation type="journal article" date="2010" name="Nat. Biotechnol.">
        <title>Genome sequence of the model mushroom Schizophyllum commune.</title>
        <authorList>
            <person name="Ohm R.A."/>
            <person name="de Jong J.F."/>
            <person name="Lugones L.G."/>
            <person name="Aerts A."/>
            <person name="Kothe E."/>
            <person name="Stajich J.E."/>
            <person name="de Vries R.P."/>
            <person name="Record E."/>
            <person name="Levasseur A."/>
            <person name="Baker S.E."/>
            <person name="Bartholomew K.A."/>
            <person name="Coutinho P.M."/>
            <person name="Erdmann S."/>
            <person name="Fowler T.J."/>
            <person name="Gathman A.C."/>
            <person name="Lombard V."/>
            <person name="Henrissat B."/>
            <person name="Knabe N."/>
            <person name="Kuees U."/>
            <person name="Lilly W.W."/>
            <person name="Lindquist E."/>
            <person name="Lucas S."/>
            <person name="Magnuson J.K."/>
            <person name="Piumi F."/>
            <person name="Raudaskoski M."/>
            <person name="Salamov A."/>
            <person name="Schmutz J."/>
            <person name="Schwarze F.W.M.R."/>
            <person name="vanKuyk P.A."/>
            <person name="Horton J.S."/>
            <person name="Grigoriev I.V."/>
            <person name="Woesten H.A.B."/>
        </authorList>
    </citation>
    <scope>NUCLEOTIDE SEQUENCE [LARGE SCALE GENOMIC DNA]</scope>
    <source>
        <strain evidence="3">H4-8 / FGSC 9210</strain>
    </source>
</reference>
<name>D8Q7Y8_SCHCM</name>
<feature type="compositionally biased region" description="Acidic residues" evidence="1">
    <location>
        <begin position="314"/>
        <end position="328"/>
    </location>
</feature>
<dbReference type="HOGENOM" id="CLU_312306_0_0_1"/>
<dbReference type="KEGG" id="scm:SCHCO_02749336"/>
<feature type="compositionally biased region" description="Low complexity" evidence="1">
    <location>
        <begin position="608"/>
        <end position="617"/>
    </location>
</feature>
<keyword evidence="3" id="KW-1185">Reference proteome</keyword>
<feature type="compositionally biased region" description="Polar residues" evidence="1">
    <location>
        <begin position="552"/>
        <end position="565"/>
    </location>
</feature>